<name>A0A2T0VWQ8_9RHOB</name>
<evidence type="ECO:0000313" key="2">
    <source>
        <dbReference type="EMBL" id="PRY76266.1"/>
    </source>
</evidence>
<dbReference type="EMBL" id="PVTP01000009">
    <property type="protein sequence ID" value="PRY76266.1"/>
    <property type="molecule type" value="Genomic_DNA"/>
</dbReference>
<dbReference type="Pfam" id="PF13376">
    <property type="entry name" value="OmdA"/>
    <property type="match status" value="1"/>
</dbReference>
<dbReference type="InterPro" id="IPR016786">
    <property type="entry name" value="YdeI_bac"/>
</dbReference>
<dbReference type="AlphaFoldDB" id="A0A2T0VWQ8"/>
<protein>
    <submittedName>
        <fullName evidence="2">Uncharacterized protein YdeI (YjbR/CyaY-like superfamily)</fullName>
    </submittedName>
</protein>
<comment type="caution">
    <text evidence="2">The sequence shown here is derived from an EMBL/GenBank/DDBJ whole genome shotgun (WGS) entry which is preliminary data.</text>
</comment>
<dbReference type="SUPFAM" id="SSF159888">
    <property type="entry name" value="YdhG-like"/>
    <property type="match status" value="1"/>
</dbReference>
<keyword evidence="3" id="KW-1185">Reference proteome</keyword>
<evidence type="ECO:0000313" key="3">
    <source>
        <dbReference type="Proteomes" id="UP000238007"/>
    </source>
</evidence>
<dbReference type="RefSeq" id="WP_207766583.1">
    <property type="nucleotide sequence ID" value="NZ_PVTP01000009.1"/>
</dbReference>
<reference evidence="2 3" key="1">
    <citation type="submission" date="2018-03" db="EMBL/GenBank/DDBJ databases">
        <title>Genomic Encyclopedia of Archaeal and Bacterial Type Strains, Phase II (KMG-II): from individual species to whole genera.</title>
        <authorList>
            <person name="Goeker M."/>
        </authorList>
    </citation>
    <scope>NUCLEOTIDE SEQUENCE [LARGE SCALE GENOMIC DNA]</scope>
    <source>
        <strain evidence="2 3">DSM 101533</strain>
    </source>
</reference>
<sequence length="205" mass="22599">MTMITEIEDYFTKGCGRCSRFDTPACSTTTWADGLAVLRDTCRDAGLEETVKWGHPCYMHAGRNIALIGAFKGDFRLTFMNASLLKDPEGVLKPSGPNSATPSVVFLTSADDVQRLRPVMQSYLAELKGFAEAGIKPRKVERELELPEELIAALDDDPELAEAFHSLTPGRQKSYVINLNSAKQSATRVNRIAKFRDKIIAGNSK</sequence>
<evidence type="ECO:0000259" key="1">
    <source>
        <dbReference type="Pfam" id="PF08818"/>
    </source>
</evidence>
<feature type="domain" description="YdhG-like" evidence="1">
    <location>
        <begin position="32"/>
        <end position="125"/>
    </location>
</feature>
<accession>A0A2T0VWQ8</accession>
<dbReference type="Proteomes" id="UP000238007">
    <property type="component" value="Unassembled WGS sequence"/>
</dbReference>
<dbReference type="InterPro" id="IPR014922">
    <property type="entry name" value="YdhG-like"/>
</dbReference>
<dbReference type="PIRSF" id="PIRSF021308">
    <property type="entry name" value="UCP021308"/>
    <property type="match status" value="1"/>
</dbReference>
<proteinExistence type="predicted"/>
<gene>
    <name evidence="2" type="ORF">CLV80_10965</name>
</gene>
<organism evidence="2 3">
    <name type="scientific">Yoonia maritima</name>
    <dbReference type="NCBI Taxonomy" id="1435347"/>
    <lineage>
        <taxon>Bacteria</taxon>
        <taxon>Pseudomonadati</taxon>
        <taxon>Pseudomonadota</taxon>
        <taxon>Alphaproteobacteria</taxon>
        <taxon>Rhodobacterales</taxon>
        <taxon>Paracoccaceae</taxon>
        <taxon>Yoonia</taxon>
    </lineage>
</organism>
<dbReference type="Pfam" id="PF08818">
    <property type="entry name" value="DUF1801"/>
    <property type="match status" value="1"/>
</dbReference>